<gene>
    <name evidence="3" type="ORF">GGX14DRAFT_352672</name>
</gene>
<feature type="transmembrane region" description="Helical" evidence="1">
    <location>
        <begin position="141"/>
        <end position="163"/>
    </location>
</feature>
<comment type="caution">
    <text evidence="3">The sequence shown here is derived from an EMBL/GenBank/DDBJ whole genome shotgun (WGS) entry which is preliminary data.</text>
</comment>
<dbReference type="Pfam" id="PF24535">
    <property type="entry name" value="DUF7598"/>
    <property type="match status" value="1"/>
</dbReference>
<dbReference type="Proteomes" id="UP001219525">
    <property type="component" value="Unassembled WGS sequence"/>
</dbReference>
<dbReference type="AlphaFoldDB" id="A0AAD6YL48"/>
<evidence type="ECO:0000259" key="2">
    <source>
        <dbReference type="Pfam" id="PF24535"/>
    </source>
</evidence>
<reference evidence="3" key="1">
    <citation type="submission" date="2023-03" db="EMBL/GenBank/DDBJ databases">
        <title>Massive genome expansion in bonnet fungi (Mycena s.s.) driven by repeated elements and novel gene families across ecological guilds.</title>
        <authorList>
            <consortium name="Lawrence Berkeley National Laboratory"/>
            <person name="Harder C.B."/>
            <person name="Miyauchi S."/>
            <person name="Viragh M."/>
            <person name="Kuo A."/>
            <person name="Thoen E."/>
            <person name="Andreopoulos B."/>
            <person name="Lu D."/>
            <person name="Skrede I."/>
            <person name="Drula E."/>
            <person name="Henrissat B."/>
            <person name="Morin E."/>
            <person name="Kohler A."/>
            <person name="Barry K."/>
            <person name="LaButti K."/>
            <person name="Morin E."/>
            <person name="Salamov A."/>
            <person name="Lipzen A."/>
            <person name="Mereny Z."/>
            <person name="Hegedus B."/>
            <person name="Baldrian P."/>
            <person name="Stursova M."/>
            <person name="Weitz H."/>
            <person name="Taylor A."/>
            <person name="Grigoriev I.V."/>
            <person name="Nagy L.G."/>
            <person name="Martin F."/>
            <person name="Kauserud H."/>
        </authorList>
    </citation>
    <scope>NUCLEOTIDE SEQUENCE</scope>
    <source>
        <strain evidence="3">9144</strain>
    </source>
</reference>
<dbReference type="EMBL" id="JARJCW010000007">
    <property type="protein sequence ID" value="KAJ7222546.1"/>
    <property type="molecule type" value="Genomic_DNA"/>
</dbReference>
<dbReference type="InterPro" id="IPR056019">
    <property type="entry name" value="DUF7598"/>
</dbReference>
<protein>
    <recommendedName>
        <fullName evidence="2">DUF7598 domain-containing protein</fullName>
    </recommendedName>
</protein>
<name>A0AAD6YL48_9AGAR</name>
<proteinExistence type="predicted"/>
<keyword evidence="1" id="KW-0472">Membrane</keyword>
<feature type="transmembrane region" description="Helical" evidence="1">
    <location>
        <begin position="77"/>
        <end position="96"/>
    </location>
</feature>
<keyword evidence="1" id="KW-0812">Transmembrane</keyword>
<keyword evidence="1" id="KW-1133">Transmembrane helix</keyword>
<feature type="transmembrane region" description="Helical" evidence="1">
    <location>
        <begin position="117"/>
        <end position="135"/>
    </location>
</feature>
<keyword evidence="4" id="KW-1185">Reference proteome</keyword>
<feature type="domain" description="DUF7598" evidence="2">
    <location>
        <begin position="77"/>
        <end position="136"/>
    </location>
</feature>
<sequence length="264" mass="28356">FIGLNLLRILSIIALLLVFSTNILTLVHDVQAVNNFTSGKTDAAVDSNTTILHADSNTTLHADYIANSTVPNQPAGAFWAVLNRLLILVQVFILVLSELGWPSAFFNRFFPVLGKDFGVGALGIIQCLLGAAILSHRVDEFSLVAAFFLFSIGCLNMLAGLIFRESAKGKRSITSWREHEKSALPTYVGGADIRPVASPVPSYVSSRFSRDEKTAAHGDSEGKIGYGFGVQGERAASLKGYLISRPVESVPRYPTRSPSAASAA</sequence>
<organism evidence="3 4">
    <name type="scientific">Mycena pura</name>
    <dbReference type="NCBI Taxonomy" id="153505"/>
    <lineage>
        <taxon>Eukaryota</taxon>
        <taxon>Fungi</taxon>
        <taxon>Dikarya</taxon>
        <taxon>Basidiomycota</taxon>
        <taxon>Agaricomycotina</taxon>
        <taxon>Agaricomycetes</taxon>
        <taxon>Agaricomycetidae</taxon>
        <taxon>Agaricales</taxon>
        <taxon>Marasmiineae</taxon>
        <taxon>Mycenaceae</taxon>
        <taxon>Mycena</taxon>
    </lineage>
</organism>
<feature type="non-terminal residue" evidence="3">
    <location>
        <position position="1"/>
    </location>
</feature>
<evidence type="ECO:0000313" key="4">
    <source>
        <dbReference type="Proteomes" id="UP001219525"/>
    </source>
</evidence>
<accession>A0AAD6YL48</accession>
<evidence type="ECO:0000256" key="1">
    <source>
        <dbReference type="SAM" id="Phobius"/>
    </source>
</evidence>
<feature type="transmembrane region" description="Helical" evidence="1">
    <location>
        <begin position="7"/>
        <end position="27"/>
    </location>
</feature>
<evidence type="ECO:0000313" key="3">
    <source>
        <dbReference type="EMBL" id="KAJ7222546.1"/>
    </source>
</evidence>